<dbReference type="EMBL" id="DWYG01000003">
    <property type="protein sequence ID" value="HJB40917.1"/>
    <property type="molecule type" value="Genomic_DNA"/>
</dbReference>
<evidence type="ECO:0000313" key="1">
    <source>
        <dbReference type="EMBL" id="HJB40917.1"/>
    </source>
</evidence>
<protein>
    <recommendedName>
        <fullName evidence="3">LysM domain-containing protein</fullName>
    </recommendedName>
</protein>
<evidence type="ECO:0000313" key="2">
    <source>
        <dbReference type="Proteomes" id="UP000886803"/>
    </source>
</evidence>
<comment type="caution">
    <text evidence="1">The sequence shown here is derived from an EMBL/GenBank/DDBJ whole genome shotgun (WGS) entry which is preliminary data.</text>
</comment>
<proteinExistence type="predicted"/>
<reference evidence="1" key="1">
    <citation type="journal article" date="2021" name="PeerJ">
        <title>Extensive microbial diversity within the chicken gut microbiome revealed by metagenomics and culture.</title>
        <authorList>
            <person name="Gilroy R."/>
            <person name="Ravi A."/>
            <person name="Getino M."/>
            <person name="Pursley I."/>
            <person name="Horton D.L."/>
            <person name="Alikhan N.F."/>
            <person name="Baker D."/>
            <person name="Gharbi K."/>
            <person name="Hall N."/>
            <person name="Watson M."/>
            <person name="Adriaenssens E.M."/>
            <person name="Foster-Nyarko E."/>
            <person name="Jarju S."/>
            <person name="Secka A."/>
            <person name="Antonio M."/>
            <person name="Oren A."/>
            <person name="Chaudhuri R.R."/>
            <person name="La Ragione R."/>
            <person name="Hildebrand F."/>
            <person name="Pallen M.J."/>
        </authorList>
    </citation>
    <scope>NUCLEOTIDE SEQUENCE</scope>
    <source>
        <strain evidence="1">ChiBcec8-13705</strain>
    </source>
</reference>
<accession>A0A9D2M4I9</accession>
<dbReference type="CDD" id="cd00118">
    <property type="entry name" value="LysM"/>
    <property type="match status" value="1"/>
</dbReference>
<name>A0A9D2M4I9_9FIRM</name>
<organism evidence="1 2">
    <name type="scientific">Candidatus Gemmiger avicola</name>
    <dbReference type="NCBI Taxonomy" id="2838605"/>
    <lineage>
        <taxon>Bacteria</taxon>
        <taxon>Bacillati</taxon>
        <taxon>Bacillota</taxon>
        <taxon>Clostridia</taxon>
        <taxon>Eubacteriales</taxon>
        <taxon>Gemmiger</taxon>
    </lineage>
</organism>
<sequence>MMELKVENNTLAAYGGRWETRLELPVETEILIPDYLPAVFKIVKCMIEPVVLHNAVAGARWQGDGYLRCTVLYQSDEAGARLWRTEQKFSFEKTAELPAGRYAAGPAQIWGEVEYCNCRAISEHRIDLRGAYTLCVAALAVQEHELPAALSDCGIEQRPLTLSGVVLSAASEKTYTAQASFPLPGAGEAILSMGGCFIPQGVTVQNGQISCQGILRLEIVWRGEGEETFTVRQKEQPVQLTMDVEGAAEGDDCTCWGEVLSASLAAPEGNETDPTMTATWMLHAELWRPVACSAIADAYSTLCETTVTTVDCQLLQKQAALDLTVPVVVEDELPDPDLVVYGCFVTLGAVGATRCEAAGAPPATGLVGKGVAHLLCADGRGEMACYDKPFSYQLPETWPGEPGVFLPRVGVHVSQVNSGRNGTKMRVDLEVAVHGLLLQVQNCPVVSDVALGEEFTDKAEGPALYLYYARAGERLFDIAKRYHARAGDLLAANKLNTEDEAPQTTAEPVCLLVPAAL</sequence>
<dbReference type="InterPro" id="IPR018392">
    <property type="entry name" value="LysM"/>
</dbReference>
<dbReference type="Proteomes" id="UP000886803">
    <property type="component" value="Unassembled WGS sequence"/>
</dbReference>
<reference evidence="1" key="2">
    <citation type="submission" date="2021-04" db="EMBL/GenBank/DDBJ databases">
        <authorList>
            <person name="Gilroy R."/>
        </authorList>
    </citation>
    <scope>NUCLEOTIDE SEQUENCE</scope>
    <source>
        <strain evidence="1">ChiBcec8-13705</strain>
    </source>
</reference>
<evidence type="ECO:0008006" key="3">
    <source>
        <dbReference type="Google" id="ProtNLM"/>
    </source>
</evidence>
<dbReference type="AlphaFoldDB" id="A0A9D2M4I9"/>
<gene>
    <name evidence="1" type="ORF">H9945_00290</name>
</gene>